<dbReference type="AlphaFoldDB" id="A0AB74UK44"/>
<sequence>MLKRALVGLVVFGGILLWHFGRNGLMPTLAQEALLAPPAQATSVSFKSGAWACTSEEFKLQVLDHRYYANPVVIKIIGGAPEFCREINARHDYALLAPAPGNMAYASPCPDHSCVAFNAHVAVNGEEADWVLYAPNSFIASSR</sequence>
<dbReference type="EMBL" id="CP170721">
    <property type="protein sequence ID" value="XIA16968.1"/>
    <property type="molecule type" value="Genomic_DNA"/>
</dbReference>
<evidence type="ECO:0000313" key="1">
    <source>
        <dbReference type="EMBL" id="XIA16968.1"/>
    </source>
</evidence>
<gene>
    <name evidence="1" type="ORF">ACFYG5_10300</name>
</gene>
<reference evidence="1" key="1">
    <citation type="submission" date="2024-10" db="EMBL/GenBank/DDBJ databases">
        <authorList>
            <person name="Lesea H.P."/>
            <person name="Kuehl J.V."/>
            <person name="Chandonia J.-M."/>
        </authorList>
    </citation>
    <scope>NUCLEOTIDE SEQUENCE</scope>
    <source>
        <strain evidence="1">FW102-FHT14D07</strain>
    </source>
</reference>
<name>A0AB74UK44_9GAMM</name>
<organism evidence="1">
    <name type="scientific">Rhodanobacter sp. FW102-FHT14D07</name>
    <dbReference type="NCBI Taxonomy" id="3351462"/>
    <lineage>
        <taxon>Bacteria</taxon>
        <taxon>Pseudomonadati</taxon>
        <taxon>Pseudomonadota</taxon>
        <taxon>Gammaproteobacteria</taxon>
        <taxon>Lysobacterales</taxon>
        <taxon>Rhodanobacteraceae</taxon>
        <taxon>Rhodanobacter</taxon>
    </lineage>
</organism>
<evidence type="ECO:0008006" key="2">
    <source>
        <dbReference type="Google" id="ProtNLM"/>
    </source>
</evidence>
<protein>
    <recommendedName>
        <fullName evidence="2">Rieske domain-containing protein</fullName>
    </recommendedName>
</protein>
<accession>A0AB74UK44</accession>
<proteinExistence type="predicted"/>
<dbReference type="RefSeq" id="WP_395117402.1">
    <property type="nucleotide sequence ID" value="NZ_CP170721.1"/>
</dbReference>